<comment type="catalytic activity">
    <reaction evidence="13">
        <text>Preferential cleavage: (Ac)2-L-Lys-D-Ala-|-D-Ala. Also transpeptidation of peptidyl-alanyl moieties that are N-acyl substituents of D-alanine.</text>
        <dbReference type="EC" id="3.4.16.4"/>
    </reaction>
</comment>
<comment type="caution">
    <text evidence="17">The sequence shown here is derived from an EMBL/GenBank/DDBJ whole genome shotgun (WGS) entry which is preliminary data.</text>
</comment>
<evidence type="ECO:0000256" key="1">
    <source>
        <dbReference type="ARBA" id="ARBA00004752"/>
    </source>
</evidence>
<evidence type="ECO:0000256" key="7">
    <source>
        <dbReference type="ARBA" id="ARBA00022679"/>
    </source>
</evidence>
<dbReference type="GO" id="GO:0008658">
    <property type="term" value="F:penicillin binding"/>
    <property type="evidence" value="ECO:0007669"/>
    <property type="project" value="InterPro"/>
</dbReference>
<evidence type="ECO:0000256" key="3">
    <source>
        <dbReference type="ARBA" id="ARBA00007739"/>
    </source>
</evidence>
<dbReference type="FunFam" id="1.10.3810.10:FF:000001">
    <property type="entry name" value="Penicillin-binding protein 1A"/>
    <property type="match status" value="1"/>
</dbReference>
<keyword evidence="10" id="KW-0573">Peptidoglycan synthesis</keyword>
<evidence type="ECO:0000259" key="15">
    <source>
        <dbReference type="Pfam" id="PF00905"/>
    </source>
</evidence>
<dbReference type="GO" id="GO:0006508">
    <property type="term" value="P:proteolysis"/>
    <property type="evidence" value="ECO:0007669"/>
    <property type="project" value="UniProtKB-KW"/>
</dbReference>
<feature type="non-terminal residue" evidence="17">
    <location>
        <position position="1"/>
    </location>
</feature>
<dbReference type="PANTHER" id="PTHR32282:SF33">
    <property type="entry name" value="PEPTIDOGLYCAN GLYCOSYLTRANSFERASE"/>
    <property type="match status" value="1"/>
</dbReference>
<dbReference type="InterPro" id="IPR036950">
    <property type="entry name" value="PBP_transglycosylase"/>
</dbReference>
<dbReference type="Gene3D" id="1.10.3810.10">
    <property type="entry name" value="Biosynthetic peptidoglycan transglycosylase-like"/>
    <property type="match status" value="1"/>
</dbReference>
<dbReference type="InterPro" id="IPR012338">
    <property type="entry name" value="Beta-lactam/transpept-like"/>
</dbReference>
<evidence type="ECO:0000256" key="14">
    <source>
        <dbReference type="ARBA" id="ARBA00049902"/>
    </source>
</evidence>
<feature type="domain" description="Penicillin-binding protein transpeptidase" evidence="15">
    <location>
        <begin position="253"/>
        <end position="507"/>
    </location>
</feature>
<protein>
    <submittedName>
        <fullName evidence="17">PBP1A family penicillin-binding protein</fullName>
    </submittedName>
</protein>
<evidence type="ECO:0000259" key="16">
    <source>
        <dbReference type="Pfam" id="PF00912"/>
    </source>
</evidence>
<proteinExistence type="inferred from homology"/>
<dbReference type="GO" id="GO:0009252">
    <property type="term" value="P:peptidoglycan biosynthetic process"/>
    <property type="evidence" value="ECO:0007669"/>
    <property type="project" value="UniProtKB-UniPathway"/>
</dbReference>
<feature type="domain" description="Glycosyl transferase family 51" evidence="16">
    <location>
        <begin position="1"/>
        <end position="161"/>
    </location>
</feature>
<evidence type="ECO:0000256" key="10">
    <source>
        <dbReference type="ARBA" id="ARBA00022984"/>
    </source>
</evidence>
<dbReference type="Gene3D" id="3.40.710.10">
    <property type="entry name" value="DD-peptidase/beta-lactamase superfamily"/>
    <property type="match status" value="1"/>
</dbReference>
<evidence type="ECO:0000256" key="6">
    <source>
        <dbReference type="ARBA" id="ARBA00022676"/>
    </source>
</evidence>
<evidence type="ECO:0000256" key="12">
    <source>
        <dbReference type="ARBA" id="ARBA00023316"/>
    </source>
</evidence>
<keyword evidence="11" id="KW-0511">Multifunctional enzyme</keyword>
<comment type="catalytic activity">
    <reaction evidence="14">
        <text>[GlcNAc-(1-&gt;4)-Mur2Ac(oyl-L-Ala-gamma-D-Glu-L-Lys-D-Ala-D-Ala)](n)-di-trans,octa-cis-undecaprenyl diphosphate + beta-D-GlcNAc-(1-&gt;4)-Mur2Ac(oyl-L-Ala-gamma-D-Glu-L-Lys-D-Ala-D-Ala)-di-trans,octa-cis-undecaprenyl diphosphate = [GlcNAc-(1-&gt;4)-Mur2Ac(oyl-L-Ala-gamma-D-Glu-L-Lys-D-Ala-D-Ala)](n+1)-di-trans,octa-cis-undecaprenyl diphosphate + di-trans,octa-cis-undecaprenyl diphosphate + H(+)</text>
        <dbReference type="Rhea" id="RHEA:23708"/>
        <dbReference type="Rhea" id="RHEA-COMP:9602"/>
        <dbReference type="Rhea" id="RHEA-COMP:9603"/>
        <dbReference type="ChEBI" id="CHEBI:15378"/>
        <dbReference type="ChEBI" id="CHEBI:58405"/>
        <dbReference type="ChEBI" id="CHEBI:60033"/>
        <dbReference type="ChEBI" id="CHEBI:78435"/>
        <dbReference type="EC" id="2.4.99.28"/>
    </reaction>
</comment>
<dbReference type="PANTHER" id="PTHR32282">
    <property type="entry name" value="BINDING PROTEIN TRANSPEPTIDASE, PUTATIVE-RELATED"/>
    <property type="match status" value="1"/>
</dbReference>
<comment type="similarity">
    <text evidence="3">In the N-terminal section; belongs to the glycosyltransferase 51 family.</text>
</comment>
<dbReference type="GO" id="GO:0030288">
    <property type="term" value="C:outer membrane-bounded periplasmic space"/>
    <property type="evidence" value="ECO:0007669"/>
    <property type="project" value="TreeGrafter"/>
</dbReference>
<dbReference type="EMBL" id="DROP01000074">
    <property type="protein sequence ID" value="HHI88520.1"/>
    <property type="molecule type" value="Genomic_DNA"/>
</dbReference>
<dbReference type="SUPFAM" id="SSF56601">
    <property type="entry name" value="beta-lactamase/transpeptidase-like"/>
    <property type="match status" value="1"/>
</dbReference>
<dbReference type="Proteomes" id="UP000885806">
    <property type="component" value="Unassembled WGS sequence"/>
</dbReference>
<dbReference type="Pfam" id="PF00905">
    <property type="entry name" value="Transpeptidase"/>
    <property type="match status" value="1"/>
</dbReference>
<dbReference type="UniPathway" id="UPA00219"/>
<dbReference type="InterPro" id="IPR050396">
    <property type="entry name" value="Glycosyltr_51/Transpeptidase"/>
</dbReference>
<dbReference type="SUPFAM" id="SSF53955">
    <property type="entry name" value="Lysozyme-like"/>
    <property type="match status" value="1"/>
</dbReference>
<evidence type="ECO:0000256" key="4">
    <source>
        <dbReference type="ARBA" id="ARBA00022645"/>
    </source>
</evidence>
<evidence type="ECO:0000256" key="2">
    <source>
        <dbReference type="ARBA" id="ARBA00007090"/>
    </source>
</evidence>
<dbReference type="Pfam" id="PF00912">
    <property type="entry name" value="Transgly"/>
    <property type="match status" value="1"/>
</dbReference>
<keyword evidence="6" id="KW-0328">Glycosyltransferase</keyword>
<dbReference type="GO" id="GO:0071555">
    <property type="term" value="P:cell wall organization"/>
    <property type="evidence" value="ECO:0007669"/>
    <property type="project" value="UniProtKB-KW"/>
</dbReference>
<name>A0A7V5NWP8_9PROT</name>
<accession>A0A7V5NWP8</accession>
<dbReference type="NCBIfam" id="TIGR02074">
    <property type="entry name" value="PBP_1a_fam"/>
    <property type="match status" value="1"/>
</dbReference>
<evidence type="ECO:0000256" key="5">
    <source>
        <dbReference type="ARBA" id="ARBA00022670"/>
    </source>
</evidence>
<dbReference type="GO" id="GO:0008360">
    <property type="term" value="P:regulation of cell shape"/>
    <property type="evidence" value="ECO:0007669"/>
    <property type="project" value="UniProtKB-KW"/>
</dbReference>
<dbReference type="AlphaFoldDB" id="A0A7V5NWP8"/>
<dbReference type="InterPro" id="IPR001264">
    <property type="entry name" value="Glyco_trans_51"/>
</dbReference>
<evidence type="ECO:0000256" key="9">
    <source>
        <dbReference type="ARBA" id="ARBA00022960"/>
    </source>
</evidence>
<comment type="pathway">
    <text evidence="1">Cell wall biogenesis; peptidoglycan biosynthesis.</text>
</comment>
<gene>
    <name evidence="17" type="ORF">ENK01_01085</name>
</gene>
<dbReference type="GO" id="GO:0008955">
    <property type="term" value="F:peptidoglycan glycosyltransferase activity"/>
    <property type="evidence" value="ECO:0007669"/>
    <property type="project" value="UniProtKB-EC"/>
</dbReference>
<dbReference type="InterPro" id="IPR001460">
    <property type="entry name" value="PCN-bd_Tpept"/>
</dbReference>
<evidence type="ECO:0000313" key="17">
    <source>
        <dbReference type="EMBL" id="HHI88520.1"/>
    </source>
</evidence>
<comment type="similarity">
    <text evidence="2">In the C-terminal section; belongs to the transpeptidase family.</text>
</comment>
<sequence>VDLDTLPPALTQALIATEDKRFYHHFGFDPIGLARAALANARAGHVVQGGSTLTQQLAKNIFLTRKQTLKRKTQELMLAVWLEMTMSKKEILETYLSRVYFGGGTLGIESGAERYFHKPARDLSTGEAAFLVGLLKAPDRYNPLKHRKAAAERTAFVLGRMYLEGYLDADAYRTAMTKPIAIEPMARRKNAGAGYFTDWVLFEMDRQLGRPKTDITIRTTLDLDLQAQAEAAVLAGLSVRRNAQQGALVSFDGTGAVLAMVGGADYRHSAFNRAIAARRQPGSAFKPFVYLAALLDGHTPWEIYTDAPIDIDGWQPTNYSNTYRGEMTLEAALAHSVNTIAVQLAEQVGRDKVVATAARMGLAGLKPYASLALGAQEVSLYDLSAAYIPFANWGFAARPYGIDSIFSKDGHLLYEHSAPPRARILSQRVLRMENLMLKSVVEKGTGRAARIPGHDIAGKTGTTDDYRDAWFIGYSPDLVTGVWVGNDDNSKMARVTGGSIPAQIWQSYMQAALASLPAAARAARLPVAIPPPDIQKQKKLDHLLADLEKALP</sequence>
<keyword evidence="7" id="KW-0808">Transferase</keyword>
<keyword evidence="12" id="KW-0961">Cell wall biogenesis/degradation</keyword>
<dbReference type="GO" id="GO:0009002">
    <property type="term" value="F:serine-type D-Ala-D-Ala carboxypeptidase activity"/>
    <property type="evidence" value="ECO:0007669"/>
    <property type="project" value="UniProtKB-EC"/>
</dbReference>
<evidence type="ECO:0000256" key="8">
    <source>
        <dbReference type="ARBA" id="ARBA00022801"/>
    </source>
</evidence>
<evidence type="ECO:0000256" key="13">
    <source>
        <dbReference type="ARBA" id="ARBA00034000"/>
    </source>
</evidence>
<organism evidence="17">
    <name type="scientific">Hellea balneolensis</name>
    <dbReference type="NCBI Taxonomy" id="287478"/>
    <lineage>
        <taxon>Bacteria</taxon>
        <taxon>Pseudomonadati</taxon>
        <taxon>Pseudomonadota</taxon>
        <taxon>Alphaproteobacteria</taxon>
        <taxon>Maricaulales</taxon>
        <taxon>Robiginitomaculaceae</taxon>
        <taxon>Hellea</taxon>
    </lineage>
</organism>
<keyword evidence="8" id="KW-0378">Hydrolase</keyword>
<evidence type="ECO:0000256" key="11">
    <source>
        <dbReference type="ARBA" id="ARBA00023268"/>
    </source>
</evidence>
<reference evidence="17" key="1">
    <citation type="journal article" date="2020" name="mSystems">
        <title>Genome- and Community-Level Interaction Insights into Carbon Utilization and Element Cycling Functions of Hydrothermarchaeota in Hydrothermal Sediment.</title>
        <authorList>
            <person name="Zhou Z."/>
            <person name="Liu Y."/>
            <person name="Xu W."/>
            <person name="Pan J."/>
            <person name="Luo Z.H."/>
            <person name="Li M."/>
        </authorList>
    </citation>
    <scope>NUCLEOTIDE SEQUENCE [LARGE SCALE GENOMIC DNA]</scope>
    <source>
        <strain evidence="17">HyVt-538</strain>
    </source>
</reference>
<keyword evidence="5" id="KW-0645">Protease</keyword>
<keyword evidence="4" id="KW-0121">Carboxypeptidase</keyword>
<keyword evidence="9" id="KW-0133">Cell shape</keyword>
<dbReference type="InterPro" id="IPR023346">
    <property type="entry name" value="Lysozyme-like_dom_sf"/>
</dbReference>